<evidence type="ECO:0000256" key="5">
    <source>
        <dbReference type="ARBA" id="ARBA00022840"/>
    </source>
</evidence>
<dbReference type="InterPro" id="IPR001245">
    <property type="entry name" value="Ser-Thr/Tyr_kinase_cat_dom"/>
</dbReference>
<dbReference type="SMART" id="SM00666">
    <property type="entry name" value="PB1"/>
    <property type="match status" value="1"/>
</dbReference>
<sequence length="1304" mass="138528">MASRGAAETMASRGAADTGSPSARLAAAGAGEEEAGAGKVKLLCSYGGRIAPRSGDGALRYVGGQMRLISVPRAASFGELMRKVEAVDESGASAAAAGGVLVKYQLPGEDLDSLVSVSCAEDYDNMLEEYEKLAAAAPDGSAKLRVFLFPASGGEPSGSGSHLAVDETGQRYIDAINCVSADAVAAIRRRESVASGGSSAHNSEASEPAGLAEGMTPRAVPPPSVPPEYLYSAGSHTNHASPFPQSLGFSAVAASAPAMGIPAHNPLLLRSEPQPLQPHQVASYAPPHQPAPVASYAQHQQPAQQAASYAPPLQPQVASYAPPQQPQVASYAPPPQLPQVTAYTSQMPQSYLEPQQIQYVNAQQFGLHGVSQSANLMPAHMSQYVPSTLGTNSMATTGAQIGALRPVSAGTERVLENLHFTRPMQTAVDPNYRVLQPLSELPPLPHTTLQASDAQRYGVQTVLTSTASSPVMMSSRAFPVVVSSATVPAVRYDDCTMCQKILPHAHSDNMIQEQGNPRALNYPDVSPVFYSLHQEDATKQQVPAAVPVTSANYISEPRAESTAGMMAQFDPKLSARNPAVQAEPSQDAGALVQPTMVTVPLSSIPTSNGVFVGQPPHTLAEDFLMYQRQQQHPYSMQPSQVLANGVSSNPQGIDASAFKNSNHPVAEPIGEYAHDVPHDYVRAIDARMQGIQLGPIAPPESIVQGKSAIPHGAAGDGIVEKPPVIIDGSPIYKSQAGGYHMGTSNAFPVPSFILDDNVVRHTEQPPPSRNVGANNVYPEIVQQPSMLLKNNLGVPIEHPVPSERFLVRPAYSGVQSPAGPPAHHPGEMLNGMVSAPYNVSSQVVLQAAASTDCVEATREPAYTESLFSNQDPWKAIGNASAVPPTSNMLAKEHVLSGDPYVDGHVPAITSSNAAMLLEEGNLPLIHDPTFKDIYPEPAQISKGYGEEIVKRQLQAVAEGVAASVLQSPFPEKPTEFSGDHKDLPGDVFDPKNEDAPSKQSDKTSQGVPVLDDIDNLQIIKNSDLEELRELGSGTFGTVYHGKWRGSDVAIKRISDRCFVGKPSEEQRMKTDFWNEACKLSSLHHPNVVAFYGVVLDGPGGSVATVTEYMANGSLRQALQRHEKIFDRRRRLLIVMDVAFGMEYLHGKNIVHFDLKSDNLLVNLRDPQRPICKVGDLGLSKVKCQTLISGGVRGTLPWMAPELLNGSSNLVSEKVDVFSFGIVMWELLTGEEPYADLHYGAIIGDREQHPAASGARVMRPPVEIADGAVLVGRADGAAELHGGRQEATGHGDLPHQGAAAEVGCP</sequence>
<evidence type="ECO:0000256" key="7">
    <source>
        <dbReference type="SAM" id="MobiDB-lite"/>
    </source>
</evidence>
<accession>A0A9R0ZU92</accession>
<dbReference type="InterPro" id="IPR008271">
    <property type="entry name" value="Ser/Thr_kinase_AS"/>
</dbReference>
<dbReference type="PANTHER" id="PTHR23257">
    <property type="entry name" value="SERINE-THREONINE PROTEIN KINASE"/>
    <property type="match status" value="1"/>
</dbReference>
<evidence type="ECO:0000256" key="2">
    <source>
        <dbReference type="ARBA" id="ARBA00022679"/>
    </source>
</evidence>
<protein>
    <recommendedName>
        <fullName evidence="8">Protein kinase domain-containing protein</fullName>
    </recommendedName>
</protein>
<dbReference type="InterPro" id="IPR050167">
    <property type="entry name" value="Ser_Thr_protein_kinase"/>
</dbReference>
<keyword evidence="10" id="KW-1185">Reference proteome</keyword>
<evidence type="ECO:0000313" key="9">
    <source>
        <dbReference type="EMBL" id="VAI83441.1"/>
    </source>
</evidence>
<feature type="region of interest" description="Disordered" evidence="7">
    <location>
        <begin position="278"/>
        <end position="333"/>
    </location>
</feature>
<evidence type="ECO:0000256" key="3">
    <source>
        <dbReference type="ARBA" id="ARBA00022741"/>
    </source>
</evidence>
<dbReference type="SUPFAM" id="SSF56112">
    <property type="entry name" value="Protein kinase-like (PK-like)"/>
    <property type="match status" value="1"/>
</dbReference>
<feature type="region of interest" description="Disordered" evidence="7">
    <location>
        <begin position="1"/>
        <end position="35"/>
    </location>
</feature>
<reference evidence="9 10" key="1">
    <citation type="submission" date="2017-09" db="EMBL/GenBank/DDBJ databases">
        <authorList>
            <consortium name="International Durum Wheat Genome Sequencing Consortium (IDWGSC)"/>
            <person name="Milanesi L."/>
        </authorList>
    </citation>
    <scope>NUCLEOTIDE SEQUENCE [LARGE SCALE GENOMIC DNA]</scope>
    <source>
        <strain evidence="10">cv. Svevo</strain>
    </source>
</reference>
<dbReference type="Pfam" id="PF07714">
    <property type="entry name" value="PK_Tyr_Ser-Thr"/>
    <property type="match status" value="1"/>
</dbReference>
<feature type="compositionally biased region" description="Basic and acidic residues" evidence="7">
    <location>
        <begin position="1281"/>
        <end position="1292"/>
    </location>
</feature>
<dbReference type="InterPro" id="IPR000270">
    <property type="entry name" value="PB1_dom"/>
</dbReference>
<evidence type="ECO:0000256" key="4">
    <source>
        <dbReference type="ARBA" id="ARBA00022777"/>
    </source>
</evidence>
<dbReference type="CDD" id="cd06410">
    <property type="entry name" value="PB1_UP2"/>
    <property type="match status" value="1"/>
</dbReference>
<dbReference type="Gramene" id="TRITD7Bv1G017330.7">
    <property type="protein sequence ID" value="TRITD7Bv1G017330.7"/>
    <property type="gene ID" value="TRITD7Bv1G017330"/>
</dbReference>
<dbReference type="PROSITE" id="PS50011">
    <property type="entry name" value="PROTEIN_KINASE_DOM"/>
    <property type="match status" value="1"/>
</dbReference>
<evidence type="ECO:0000313" key="10">
    <source>
        <dbReference type="Proteomes" id="UP000324705"/>
    </source>
</evidence>
<dbReference type="GO" id="GO:0004674">
    <property type="term" value="F:protein serine/threonine kinase activity"/>
    <property type="evidence" value="ECO:0007669"/>
    <property type="project" value="UniProtKB-KW"/>
</dbReference>
<dbReference type="Gene3D" id="3.30.200.20">
    <property type="entry name" value="Phosphorylase Kinase, domain 1"/>
    <property type="match status" value="1"/>
</dbReference>
<dbReference type="InterPro" id="IPR011009">
    <property type="entry name" value="Kinase-like_dom_sf"/>
</dbReference>
<dbReference type="Pfam" id="PF00564">
    <property type="entry name" value="PB1"/>
    <property type="match status" value="1"/>
</dbReference>
<dbReference type="GO" id="GO:0007165">
    <property type="term" value="P:signal transduction"/>
    <property type="evidence" value="ECO:0007669"/>
    <property type="project" value="TreeGrafter"/>
</dbReference>
<dbReference type="InterPro" id="IPR000719">
    <property type="entry name" value="Prot_kinase_dom"/>
</dbReference>
<dbReference type="SMART" id="SM00220">
    <property type="entry name" value="S_TKc"/>
    <property type="match status" value="1"/>
</dbReference>
<feature type="region of interest" description="Disordered" evidence="7">
    <location>
        <begin position="193"/>
        <end position="233"/>
    </location>
</feature>
<feature type="compositionally biased region" description="Polar residues" evidence="7">
    <location>
        <begin position="195"/>
        <end position="205"/>
    </location>
</feature>
<dbReference type="FunFam" id="3.30.200.20:FF:000081">
    <property type="entry name" value="Octicosapeptide/phox/Bem1p domain kinase superfamily protein"/>
    <property type="match status" value="1"/>
</dbReference>
<feature type="compositionally biased region" description="Basic and acidic residues" evidence="7">
    <location>
        <begin position="972"/>
        <end position="1001"/>
    </location>
</feature>
<keyword evidence="3 6" id="KW-0547">Nucleotide-binding</keyword>
<keyword evidence="1" id="KW-0723">Serine/threonine-protein kinase</keyword>
<feature type="domain" description="Protein kinase" evidence="8">
    <location>
        <begin position="1024"/>
        <end position="1304"/>
    </location>
</feature>
<dbReference type="PROSITE" id="PS00107">
    <property type="entry name" value="PROTEIN_KINASE_ATP"/>
    <property type="match status" value="1"/>
</dbReference>
<keyword evidence="5 6" id="KW-0067">ATP-binding</keyword>
<evidence type="ECO:0000259" key="8">
    <source>
        <dbReference type="PROSITE" id="PS50011"/>
    </source>
</evidence>
<evidence type="ECO:0000256" key="6">
    <source>
        <dbReference type="PROSITE-ProRule" id="PRU10141"/>
    </source>
</evidence>
<keyword evidence="2" id="KW-0808">Transferase</keyword>
<dbReference type="GO" id="GO:0005524">
    <property type="term" value="F:ATP binding"/>
    <property type="evidence" value="ECO:0007669"/>
    <property type="project" value="UniProtKB-UniRule"/>
</dbReference>
<dbReference type="CDD" id="cd13999">
    <property type="entry name" value="STKc_MAP3K-like"/>
    <property type="match status" value="1"/>
</dbReference>
<feature type="binding site" evidence="6">
    <location>
        <position position="1061"/>
    </location>
    <ligand>
        <name>ATP</name>
        <dbReference type="ChEBI" id="CHEBI:30616"/>
    </ligand>
</feature>
<feature type="region of interest" description="Disordered" evidence="7">
    <location>
        <begin position="1281"/>
        <end position="1304"/>
    </location>
</feature>
<dbReference type="PROSITE" id="PS00108">
    <property type="entry name" value="PROTEIN_KINASE_ST"/>
    <property type="match status" value="1"/>
</dbReference>
<feature type="region of interest" description="Disordered" evidence="7">
    <location>
        <begin position="968"/>
        <end position="1007"/>
    </location>
</feature>
<dbReference type="SUPFAM" id="SSF54277">
    <property type="entry name" value="CAD &amp; PB1 domains"/>
    <property type="match status" value="1"/>
</dbReference>
<dbReference type="Proteomes" id="UP000324705">
    <property type="component" value="Chromosome 7B"/>
</dbReference>
<feature type="compositionally biased region" description="Low complexity" evidence="7">
    <location>
        <begin position="294"/>
        <end position="311"/>
    </location>
</feature>
<proteinExistence type="predicted"/>
<organism evidence="9 10">
    <name type="scientific">Triticum turgidum subsp. durum</name>
    <name type="common">Durum wheat</name>
    <name type="synonym">Triticum durum</name>
    <dbReference type="NCBI Taxonomy" id="4567"/>
    <lineage>
        <taxon>Eukaryota</taxon>
        <taxon>Viridiplantae</taxon>
        <taxon>Streptophyta</taxon>
        <taxon>Embryophyta</taxon>
        <taxon>Tracheophyta</taxon>
        <taxon>Spermatophyta</taxon>
        <taxon>Magnoliopsida</taxon>
        <taxon>Liliopsida</taxon>
        <taxon>Poales</taxon>
        <taxon>Poaceae</taxon>
        <taxon>BOP clade</taxon>
        <taxon>Pooideae</taxon>
        <taxon>Triticodae</taxon>
        <taxon>Triticeae</taxon>
        <taxon>Triticinae</taxon>
        <taxon>Triticum</taxon>
    </lineage>
</organism>
<name>A0A9R0ZU92_TRITD</name>
<dbReference type="OMA" id="RNIEMQH"/>
<keyword evidence="4" id="KW-0418">Kinase</keyword>
<dbReference type="EMBL" id="LT934124">
    <property type="protein sequence ID" value="VAI83441.1"/>
    <property type="molecule type" value="Genomic_DNA"/>
</dbReference>
<gene>
    <name evidence="9" type="ORF">TRITD_7Bv1G017330</name>
</gene>
<dbReference type="GO" id="GO:0005737">
    <property type="term" value="C:cytoplasm"/>
    <property type="evidence" value="ECO:0007669"/>
    <property type="project" value="TreeGrafter"/>
</dbReference>
<dbReference type="InterPro" id="IPR017441">
    <property type="entry name" value="Protein_kinase_ATP_BS"/>
</dbReference>
<dbReference type="Gene3D" id="1.10.510.10">
    <property type="entry name" value="Transferase(Phosphotransferase) domain 1"/>
    <property type="match status" value="1"/>
</dbReference>
<dbReference type="PANTHER" id="PTHR23257:SF908">
    <property type="entry name" value="OS06G0181200 PROTEIN"/>
    <property type="match status" value="1"/>
</dbReference>
<evidence type="ECO:0000256" key="1">
    <source>
        <dbReference type="ARBA" id="ARBA00022527"/>
    </source>
</evidence>